<accession>A0A4D6N132</accession>
<feature type="region of interest" description="Disordered" evidence="1">
    <location>
        <begin position="25"/>
        <end position="49"/>
    </location>
</feature>
<organism evidence="2 3">
    <name type="scientific">Vigna unguiculata</name>
    <name type="common">Cowpea</name>
    <dbReference type="NCBI Taxonomy" id="3917"/>
    <lineage>
        <taxon>Eukaryota</taxon>
        <taxon>Viridiplantae</taxon>
        <taxon>Streptophyta</taxon>
        <taxon>Embryophyta</taxon>
        <taxon>Tracheophyta</taxon>
        <taxon>Spermatophyta</taxon>
        <taxon>Magnoliopsida</taxon>
        <taxon>eudicotyledons</taxon>
        <taxon>Gunneridae</taxon>
        <taxon>Pentapetalae</taxon>
        <taxon>rosids</taxon>
        <taxon>fabids</taxon>
        <taxon>Fabales</taxon>
        <taxon>Fabaceae</taxon>
        <taxon>Papilionoideae</taxon>
        <taxon>50 kb inversion clade</taxon>
        <taxon>NPAAA clade</taxon>
        <taxon>indigoferoid/millettioid clade</taxon>
        <taxon>Phaseoleae</taxon>
        <taxon>Vigna</taxon>
    </lineage>
</organism>
<evidence type="ECO:0000256" key="1">
    <source>
        <dbReference type="SAM" id="MobiDB-lite"/>
    </source>
</evidence>
<dbReference type="Proteomes" id="UP000501690">
    <property type="component" value="Linkage Group LG9"/>
</dbReference>
<reference evidence="2 3" key="1">
    <citation type="submission" date="2019-04" db="EMBL/GenBank/DDBJ databases">
        <title>An improved genome assembly and genetic linkage map for asparagus bean, Vigna unguiculata ssp. sesquipedialis.</title>
        <authorList>
            <person name="Xia Q."/>
            <person name="Zhang R."/>
            <person name="Dong Y."/>
        </authorList>
    </citation>
    <scope>NUCLEOTIDE SEQUENCE [LARGE SCALE GENOMIC DNA]</scope>
    <source>
        <tissue evidence="2">Leaf</tissue>
    </source>
</reference>
<name>A0A4D6N132_VIGUN</name>
<keyword evidence="3" id="KW-1185">Reference proteome</keyword>
<evidence type="ECO:0000313" key="2">
    <source>
        <dbReference type="EMBL" id="QCE05767.1"/>
    </source>
</evidence>
<dbReference type="AlphaFoldDB" id="A0A4D6N132"/>
<proteinExistence type="predicted"/>
<dbReference type="EMBL" id="CP039353">
    <property type="protein sequence ID" value="QCE05767.1"/>
    <property type="molecule type" value="Genomic_DNA"/>
</dbReference>
<evidence type="ECO:0000313" key="3">
    <source>
        <dbReference type="Proteomes" id="UP000501690"/>
    </source>
</evidence>
<gene>
    <name evidence="2" type="ORF">DEO72_LG9g773</name>
</gene>
<protein>
    <submittedName>
        <fullName evidence="2">Uncharacterized protein</fullName>
    </submittedName>
</protein>
<sequence length="83" mass="7938">MSIWTGAIGGGCLFSRRPGGVCSGSGGGGDGGGGGGGGDGGGGLKSCRGEPSPVNSANVVGVKMNYNMIVNYNSYPSMSCIST</sequence>
<feature type="compositionally biased region" description="Gly residues" evidence="1">
    <location>
        <begin position="25"/>
        <end position="44"/>
    </location>
</feature>